<gene>
    <name evidence="3" type="ORF">AMELA_G00082900</name>
</gene>
<proteinExistence type="predicted"/>
<sequence>MSQLSGDALRARVVFICIYFLWLHKVEGSDCSAKSDPNGVTFHLRDDVASCDEFNWCVNNTVVANEDHFNATMVHSKDRRSITFKTCYHNVTYKNVCDGKIINCSSCPTNPTTNVPFARNSGHAGGGVGVIFVVLFCNLIFMQRI</sequence>
<reference evidence="3 4" key="1">
    <citation type="submission" date="2020-02" db="EMBL/GenBank/DDBJ databases">
        <title>A chromosome-scale genome assembly of the black bullhead catfish (Ameiurus melas).</title>
        <authorList>
            <person name="Wen M."/>
            <person name="Zham M."/>
            <person name="Cabau C."/>
            <person name="Klopp C."/>
            <person name="Donnadieu C."/>
            <person name="Roques C."/>
            <person name="Bouchez O."/>
            <person name="Lampietro C."/>
            <person name="Jouanno E."/>
            <person name="Herpin A."/>
            <person name="Louis A."/>
            <person name="Berthelot C."/>
            <person name="Parey E."/>
            <person name="Roest-Crollius H."/>
            <person name="Braasch I."/>
            <person name="Postlethwait J."/>
            <person name="Robinson-Rechavi M."/>
            <person name="Echchiki A."/>
            <person name="Begum T."/>
            <person name="Montfort J."/>
            <person name="Schartl M."/>
            <person name="Bobe J."/>
            <person name="Guiguen Y."/>
        </authorList>
    </citation>
    <scope>NUCLEOTIDE SEQUENCE [LARGE SCALE GENOMIC DNA]</scope>
    <source>
        <strain evidence="3">M_S1</strain>
        <tissue evidence="3">Blood</tissue>
    </source>
</reference>
<dbReference type="Proteomes" id="UP000593565">
    <property type="component" value="Unassembled WGS sequence"/>
</dbReference>
<keyword evidence="2" id="KW-0732">Signal</keyword>
<evidence type="ECO:0000313" key="3">
    <source>
        <dbReference type="EMBL" id="KAF4088509.1"/>
    </source>
</evidence>
<feature type="signal peptide" evidence="2">
    <location>
        <begin position="1"/>
        <end position="28"/>
    </location>
</feature>
<feature type="chain" id="PRO_5029894216" evidence="2">
    <location>
        <begin position="29"/>
        <end position="145"/>
    </location>
</feature>
<dbReference type="AlphaFoldDB" id="A0A7J6B2B6"/>
<comment type="caution">
    <text evidence="3">The sequence shown here is derived from an EMBL/GenBank/DDBJ whole genome shotgun (WGS) entry which is preliminary data.</text>
</comment>
<dbReference type="EMBL" id="JAAGNN010000006">
    <property type="protein sequence ID" value="KAF4088509.1"/>
    <property type="molecule type" value="Genomic_DNA"/>
</dbReference>
<accession>A0A7J6B2B6</accession>
<organism evidence="3 4">
    <name type="scientific">Ameiurus melas</name>
    <name type="common">Black bullhead</name>
    <name type="synonym">Silurus melas</name>
    <dbReference type="NCBI Taxonomy" id="219545"/>
    <lineage>
        <taxon>Eukaryota</taxon>
        <taxon>Metazoa</taxon>
        <taxon>Chordata</taxon>
        <taxon>Craniata</taxon>
        <taxon>Vertebrata</taxon>
        <taxon>Euteleostomi</taxon>
        <taxon>Actinopterygii</taxon>
        <taxon>Neopterygii</taxon>
        <taxon>Teleostei</taxon>
        <taxon>Ostariophysi</taxon>
        <taxon>Siluriformes</taxon>
        <taxon>Ictaluridae</taxon>
        <taxon>Ameiurus</taxon>
    </lineage>
</organism>
<evidence type="ECO:0000256" key="1">
    <source>
        <dbReference type="SAM" id="Phobius"/>
    </source>
</evidence>
<feature type="transmembrane region" description="Helical" evidence="1">
    <location>
        <begin position="123"/>
        <end position="141"/>
    </location>
</feature>
<keyword evidence="1" id="KW-0472">Membrane</keyword>
<evidence type="ECO:0000313" key="4">
    <source>
        <dbReference type="Proteomes" id="UP000593565"/>
    </source>
</evidence>
<protein>
    <submittedName>
        <fullName evidence="3">Uncharacterized protein</fullName>
    </submittedName>
</protein>
<keyword evidence="1" id="KW-0812">Transmembrane</keyword>
<name>A0A7J6B2B6_AMEME</name>
<keyword evidence="1" id="KW-1133">Transmembrane helix</keyword>
<evidence type="ECO:0000256" key="2">
    <source>
        <dbReference type="SAM" id="SignalP"/>
    </source>
</evidence>
<keyword evidence="4" id="KW-1185">Reference proteome</keyword>